<dbReference type="NCBIfam" id="TIGR00059">
    <property type="entry name" value="L17"/>
    <property type="match status" value="1"/>
</dbReference>
<dbReference type="SUPFAM" id="SSF64263">
    <property type="entry name" value="Prokaryotic ribosomal protein L17"/>
    <property type="match status" value="1"/>
</dbReference>
<dbReference type="PROSITE" id="PS01167">
    <property type="entry name" value="RIBOSOMAL_L17"/>
    <property type="match status" value="1"/>
</dbReference>
<keyword evidence="2 4" id="KW-0689">Ribosomal protein</keyword>
<dbReference type="HAMAP" id="MF_01368">
    <property type="entry name" value="Ribosomal_bL17"/>
    <property type="match status" value="1"/>
</dbReference>
<keyword evidence="6" id="KW-1185">Reference proteome</keyword>
<proteinExistence type="inferred from homology"/>
<dbReference type="InterPro" id="IPR000456">
    <property type="entry name" value="Ribosomal_bL17"/>
</dbReference>
<dbReference type="GO" id="GO:0003735">
    <property type="term" value="F:structural constituent of ribosome"/>
    <property type="evidence" value="ECO:0007669"/>
    <property type="project" value="InterPro"/>
</dbReference>
<dbReference type="InterPro" id="IPR036373">
    <property type="entry name" value="Ribosomal_bL17_sf"/>
</dbReference>
<evidence type="ECO:0008006" key="7">
    <source>
        <dbReference type="Google" id="ProtNLM"/>
    </source>
</evidence>
<accession>A0A397J013</accession>
<sequence length="232" mass="27610">MRASRYKLSRKSGHRVAMLRNMVSSLIKYDRIKTTLPKARQARRLAEKMVTFGKRKDPFAKVLACKFLREHHLTVPKLFGEMAERYRDREGGYTRIHKLGYRVWDNASMAILEFVDAPGDLKYDMLIKRLAQMELDPSLRVPTTFIEQGQTPLRFKREFKKWLKRLNGQRKFEKDVERMMKSKKMSPRDLDSAILKEINNLRSVEQEKLESYTRYKLRRKGGHMSYENMDSQ</sequence>
<evidence type="ECO:0000256" key="2">
    <source>
        <dbReference type="ARBA" id="ARBA00022980"/>
    </source>
</evidence>
<comment type="similarity">
    <text evidence="1 4">Belongs to the bacterial ribosomal protein bL17 family.</text>
</comment>
<dbReference type="OrthoDB" id="275000at2759"/>
<name>A0A397J013_9GLOM</name>
<evidence type="ECO:0000256" key="1">
    <source>
        <dbReference type="ARBA" id="ARBA00008777"/>
    </source>
</evidence>
<evidence type="ECO:0000256" key="3">
    <source>
        <dbReference type="ARBA" id="ARBA00023274"/>
    </source>
</evidence>
<dbReference type="Pfam" id="PF01196">
    <property type="entry name" value="Ribosomal_L17"/>
    <property type="match status" value="1"/>
</dbReference>
<evidence type="ECO:0000313" key="5">
    <source>
        <dbReference type="EMBL" id="RHZ78614.1"/>
    </source>
</evidence>
<dbReference type="Gene3D" id="3.90.1030.10">
    <property type="entry name" value="Ribosomal protein L17"/>
    <property type="match status" value="1"/>
</dbReference>
<gene>
    <name evidence="5" type="ORF">Glove_158g53</name>
</gene>
<dbReference type="AlphaFoldDB" id="A0A397J013"/>
<comment type="caution">
    <text evidence="5">The sequence shown here is derived from an EMBL/GenBank/DDBJ whole genome shotgun (WGS) entry which is preliminary data.</text>
</comment>
<dbReference type="PANTHER" id="PTHR14413">
    <property type="entry name" value="RIBOSOMAL PROTEIN L17"/>
    <property type="match status" value="1"/>
</dbReference>
<evidence type="ECO:0000256" key="4">
    <source>
        <dbReference type="RuleBase" id="RU000660"/>
    </source>
</evidence>
<dbReference type="Proteomes" id="UP000266861">
    <property type="component" value="Unassembled WGS sequence"/>
</dbReference>
<dbReference type="STRING" id="1348612.A0A397J013"/>
<dbReference type="InterPro" id="IPR047859">
    <property type="entry name" value="Ribosomal_bL17_CS"/>
</dbReference>
<protein>
    <recommendedName>
        <fullName evidence="7">Ribosomal protein L17</fullName>
    </recommendedName>
</protein>
<organism evidence="5 6">
    <name type="scientific">Diversispora epigaea</name>
    <dbReference type="NCBI Taxonomy" id="1348612"/>
    <lineage>
        <taxon>Eukaryota</taxon>
        <taxon>Fungi</taxon>
        <taxon>Fungi incertae sedis</taxon>
        <taxon>Mucoromycota</taxon>
        <taxon>Glomeromycotina</taxon>
        <taxon>Glomeromycetes</taxon>
        <taxon>Diversisporales</taxon>
        <taxon>Diversisporaceae</taxon>
        <taxon>Diversispora</taxon>
    </lineage>
</organism>
<keyword evidence="3 4" id="KW-0687">Ribonucleoprotein</keyword>
<dbReference type="PANTHER" id="PTHR14413:SF16">
    <property type="entry name" value="LARGE RIBOSOMAL SUBUNIT PROTEIN BL17M"/>
    <property type="match status" value="1"/>
</dbReference>
<reference evidence="5 6" key="1">
    <citation type="submission" date="2018-08" db="EMBL/GenBank/DDBJ databases">
        <title>Genome and evolution of the arbuscular mycorrhizal fungus Diversispora epigaea (formerly Glomus versiforme) and its bacterial endosymbionts.</title>
        <authorList>
            <person name="Sun X."/>
            <person name="Fei Z."/>
            <person name="Harrison M."/>
        </authorList>
    </citation>
    <scope>NUCLEOTIDE SEQUENCE [LARGE SCALE GENOMIC DNA]</scope>
    <source>
        <strain evidence="5 6">IT104</strain>
    </source>
</reference>
<dbReference type="GO" id="GO:0015934">
    <property type="term" value="C:large ribosomal subunit"/>
    <property type="evidence" value="ECO:0007669"/>
    <property type="project" value="TreeGrafter"/>
</dbReference>
<dbReference type="EMBL" id="PQFF01000149">
    <property type="protein sequence ID" value="RHZ78614.1"/>
    <property type="molecule type" value="Genomic_DNA"/>
</dbReference>
<evidence type="ECO:0000313" key="6">
    <source>
        <dbReference type="Proteomes" id="UP000266861"/>
    </source>
</evidence>
<dbReference type="GO" id="GO:0006412">
    <property type="term" value="P:translation"/>
    <property type="evidence" value="ECO:0007669"/>
    <property type="project" value="InterPro"/>
</dbReference>